<gene>
    <name evidence="3" type="ORF">BDV37DRAFT_203619</name>
</gene>
<sequence>MIIQITMTIITIKEPDSHRSMDLSLFLSLFFPFFFFFFLLFPGKGKNDKIKSNKTDPSESLNHQATK</sequence>
<evidence type="ECO:0000256" key="2">
    <source>
        <dbReference type="SAM" id="Phobius"/>
    </source>
</evidence>
<proteinExistence type="predicted"/>
<feature type="compositionally biased region" description="Basic and acidic residues" evidence="1">
    <location>
        <begin position="47"/>
        <end position="57"/>
    </location>
</feature>
<dbReference type="Proteomes" id="UP000325579">
    <property type="component" value="Unassembled WGS sequence"/>
</dbReference>
<feature type="region of interest" description="Disordered" evidence="1">
    <location>
        <begin position="47"/>
        <end position="67"/>
    </location>
</feature>
<name>A0A5N7D2C7_9EURO</name>
<reference evidence="3 4" key="1">
    <citation type="submission" date="2019-04" db="EMBL/GenBank/DDBJ databases">
        <authorList>
            <consortium name="DOE Joint Genome Institute"/>
            <person name="Mondo S."/>
            <person name="Kjaerbolling I."/>
            <person name="Vesth T."/>
            <person name="Frisvad J.C."/>
            <person name="Nybo J.L."/>
            <person name="Theobald S."/>
            <person name="Kildgaard S."/>
            <person name="Isbrandt T."/>
            <person name="Kuo A."/>
            <person name="Sato A."/>
            <person name="Lyhne E.K."/>
            <person name="Kogle M.E."/>
            <person name="Wiebenga A."/>
            <person name="Kun R.S."/>
            <person name="Lubbers R.J."/>
            <person name="Makela M.R."/>
            <person name="Barry K."/>
            <person name="Chovatia M."/>
            <person name="Clum A."/>
            <person name="Daum C."/>
            <person name="Haridas S."/>
            <person name="He G."/>
            <person name="LaButti K."/>
            <person name="Lipzen A."/>
            <person name="Riley R."/>
            <person name="Salamov A."/>
            <person name="Simmons B.A."/>
            <person name="Magnuson J.K."/>
            <person name="Henrissat B."/>
            <person name="Mortensen U.H."/>
            <person name="Larsen T.O."/>
            <person name="Devries R.P."/>
            <person name="Grigoriev I.V."/>
            <person name="Machida M."/>
            <person name="Baker S.E."/>
            <person name="Andersen M.R."/>
            <person name="Cantor M.N."/>
            <person name="Hua S.X."/>
        </authorList>
    </citation>
    <scope>NUCLEOTIDE SEQUENCE [LARGE SCALE GENOMIC DNA]</scope>
    <source>
        <strain evidence="3 4">CBS 119388</strain>
    </source>
</reference>
<evidence type="ECO:0000313" key="4">
    <source>
        <dbReference type="Proteomes" id="UP000325579"/>
    </source>
</evidence>
<keyword evidence="2" id="KW-0812">Transmembrane</keyword>
<accession>A0A5N6IBX9</accession>
<keyword evidence="4" id="KW-1185">Reference proteome</keyword>
<dbReference type="GeneID" id="43664578"/>
<dbReference type="EMBL" id="ML736816">
    <property type="protein sequence ID" value="KAE8400399.1"/>
    <property type="molecule type" value="Genomic_DNA"/>
</dbReference>
<accession>A0A5N7D2C7</accession>
<feature type="transmembrane region" description="Helical" evidence="2">
    <location>
        <begin position="23"/>
        <end position="41"/>
    </location>
</feature>
<evidence type="ECO:0000256" key="1">
    <source>
        <dbReference type="SAM" id="MobiDB-lite"/>
    </source>
</evidence>
<organism evidence="3 4">
    <name type="scientific">Aspergillus pseudonomiae</name>
    <dbReference type="NCBI Taxonomy" id="1506151"/>
    <lineage>
        <taxon>Eukaryota</taxon>
        <taxon>Fungi</taxon>
        <taxon>Dikarya</taxon>
        <taxon>Ascomycota</taxon>
        <taxon>Pezizomycotina</taxon>
        <taxon>Eurotiomycetes</taxon>
        <taxon>Eurotiomycetidae</taxon>
        <taxon>Eurotiales</taxon>
        <taxon>Aspergillaceae</taxon>
        <taxon>Aspergillus</taxon>
        <taxon>Aspergillus subgen. Circumdati</taxon>
    </lineage>
</organism>
<protein>
    <submittedName>
        <fullName evidence="3">Uncharacterized protein</fullName>
    </submittedName>
</protein>
<evidence type="ECO:0000313" key="3">
    <source>
        <dbReference type="EMBL" id="KAE8400399.1"/>
    </source>
</evidence>
<keyword evidence="2" id="KW-1133">Transmembrane helix</keyword>
<feature type="compositionally biased region" description="Polar residues" evidence="1">
    <location>
        <begin position="58"/>
        <end position="67"/>
    </location>
</feature>
<dbReference type="AlphaFoldDB" id="A0A5N7D2C7"/>
<dbReference type="RefSeq" id="XP_031937718.1">
    <property type="nucleotide sequence ID" value="XM_032079887.1"/>
</dbReference>
<keyword evidence="2" id="KW-0472">Membrane</keyword>